<dbReference type="Pfam" id="PF02670">
    <property type="entry name" value="DXP_reductoisom"/>
    <property type="match status" value="1"/>
</dbReference>
<dbReference type="Gene3D" id="1.10.1740.10">
    <property type="match status" value="1"/>
</dbReference>
<comment type="catalytic activity">
    <reaction evidence="10">
        <text>2-C-methyl-D-erythritol 4-phosphate + NADP(+) = 1-deoxy-D-xylulose 5-phosphate + NADPH + H(+)</text>
        <dbReference type="Rhea" id="RHEA:13717"/>
        <dbReference type="ChEBI" id="CHEBI:15378"/>
        <dbReference type="ChEBI" id="CHEBI:57783"/>
        <dbReference type="ChEBI" id="CHEBI:57792"/>
        <dbReference type="ChEBI" id="CHEBI:58262"/>
        <dbReference type="ChEBI" id="CHEBI:58349"/>
        <dbReference type="EC" id="1.1.1.267"/>
    </reaction>
    <physiologicalReaction direction="right-to-left" evidence="10">
        <dbReference type="Rhea" id="RHEA:13719"/>
    </physiologicalReaction>
</comment>
<proteinExistence type="inferred from homology"/>
<accession>A0A974XPK1</accession>
<dbReference type="GO" id="GO:0030145">
    <property type="term" value="F:manganese ion binding"/>
    <property type="evidence" value="ECO:0007669"/>
    <property type="project" value="TreeGrafter"/>
</dbReference>
<dbReference type="Pfam" id="PF13288">
    <property type="entry name" value="DXPR_C"/>
    <property type="match status" value="1"/>
</dbReference>
<comment type="pathway">
    <text evidence="2 13">Isoprenoid biosynthesis; isopentenyl diphosphate biosynthesis via DXP pathway; isopentenyl diphosphate from 1-deoxy-D-xylulose 5-phosphate: step 1/6.</text>
</comment>
<dbReference type="EMBL" id="CP071504">
    <property type="protein sequence ID" value="QSX31078.1"/>
    <property type="molecule type" value="Genomic_DNA"/>
</dbReference>
<dbReference type="GO" id="GO:0030604">
    <property type="term" value="F:1-deoxy-D-xylulose-5-phosphate reductoisomerase activity"/>
    <property type="evidence" value="ECO:0007669"/>
    <property type="project" value="UniProtKB-UniRule"/>
</dbReference>
<evidence type="ECO:0000256" key="2">
    <source>
        <dbReference type="ARBA" id="ARBA00005094"/>
    </source>
</evidence>
<dbReference type="HAMAP" id="MF_00183">
    <property type="entry name" value="DXP_reductoisom"/>
    <property type="match status" value="1"/>
</dbReference>
<keyword evidence="9 13" id="KW-0414">Isoprene biosynthesis</keyword>
<protein>
    <recommendedName>
        <fullName evidence="12 13">1-deoxy-D-xylulose 5-phosphate reductoisomerase</fullName>
        <shortName evidence="13">DXP reductoisomerase</shortName>
        <ecNumber evidence="4 13">1.1.1.267</ecNumber>
    </recommendedName>
    <alternativeName>
        <fullName evidence="13">1-deoxyxylulose-5-phosphate reductoisomerase</fullName>
    </alternativeName>
    <alternativeName>
        <fullName evidence="13">2-C-methyl-D-erythritol 4-phosphate synthase</fullName>
    </alternativeName>
</protein>
<evidence type="ECO:0000256" key="11">
    <source>
        <dbReference type="ARBA" id="ARBA00054845"/>
    </source>
</evidence>
<feature type="binding site" evidence="13">
    <location>
        <position position="151"/>
    </location>
    <ligand>
        <name>Mn(2+)</name>
        <dbReference type="ChEBI" id="CHEBI:29035"/>
    </ligand>
</feature>
<dbReference type="KEGG" id="scyp:JYB88_05395"/>
<feature type="domain" description="1-deoxy-D-xylulose 5-phosphate reductoisomerase C-terminal" evidence="15">
    <location>
        <begin position="145"/>
        <end position="238"/>
    </location>
</feature>
<dbReference type="PANTHER" id="PTHR30525:SF0">
    <property type="entry name" value="1-DEOXY-D-XYLULOSE 5-PHOSPHATE REDUCTOISOMERASE, CHLOROPLASTIC"/>
    <property type="match status" value="1"/>
</dbReference>
<dbReference type="FunFam" id="3.40.50.720:FF:000045">
    <property type="entry name" value="1-deoxy-D-xylulose 5-phosphate reductoisomerase"/>
    <property type="match status" value="1"/>
</dbReference>
<keyword evidence="5 13" id="KW-0479">Metal-binding</keyword>
<feature type="domain" description="1-deoxy-D-xylulose 5-phosphate reductoisomerase N-terminal" evidence="14">
    <location>
        <begin position="4"/>
        <end position="131"/>
    </location>
</feature>
<dbReference type="NCBIfam" id="NF009114">
    <property type="entry name" value="PRK12464.1"/>
    <property type="match status" value="1"/>
</dbReference>
<dbReference type="InterPro" id="IPR013644">
    <property type="entry name" value="DXP_reductoisomerase_C"/>
</dbReference>
<comment type="cofactor">
    <cofactor evidence="1">
        <name>Co(2+)</name>
        <dbReference type="ChEBI" id="CHEBI:48828"/>
    </cofactor>
</comment>
<organism evidence="17 18">
    <name type="scientific">Shewanella cyperi</name>
    <dbReference type="NCBI Taxonomy" id="2814292"/>
    <lineage>
        <taxon>Bacteria</taxon>
        <taxon>Pseudomonadati</taxon>
        <taxon>Pseudomonadota</taxon>
        <taxon>Gammaproteobacteria</taxon>
        <taxon>Alteromonadales</taxon>
        <taxon>Shewanellaceae</taxon>
        <taxon>Shewanella</taxon>
    </lineage>
</organism>
<feature type="binding site" evidence="13">
    <location>
        <position position="227"/>
    </location>
    <ligand>
        <name>1-deoxy-D-xylulose 5-phosphate</name>
        <dbReference type="ChEBI" id="CHEBI:57792"/>
    </ligand>
</feature>
<feature type="binding site" evidence="13">
    <location>
        <position position="10"/>
    </location>
    <ligand>
        <name>NADPH</name>
        <dbReference type="ChEBI" id="CHEBI:57783"/>
    </ligand>
</feature>
<comment type="caution">
    <text evidence="13">Lacks conserved residue(s) required for the propagation of feature annotation.</text>
</comment>
<evidence type="ECO:0000256" key="1">
    <source>
        <dbReference type="ARBA" id="ARBA00001941"/>
    </source>
</evidence>
<dbReference type="RefSeq" id="WP_207325743.1">
    <property type="nucleotide sequence ID" value="NZ_CP071504.1"/>
</dbReference>
<dbReference type="AlphaFoldDB" id="A0A974XPK1"/>
<dbReference type="InterPro" id="IPR026877">
    <property type="entry name" value="DXPR_C"/>
</dbReference>
<dbReference type="GO" id="GO:0070402">
    <property type="term" value="F:NADPH binding"/>
    <property type="evidence" value="ECO:0007669"/>
    <property type="project" value="InterPro"/>
</dbReference>
<feature type="binding site" evidence="13">
    <location>
        <position position="151"/>
    </location>
    <ligand>
        <name>1-deoxy-D-xylulose 5-phosphate</name>
        <dbReference type="ChEBI" id="CHEBI:57792"/>
    </ligand>
</feature>
<keyword evidence="7 13" id="KW-0560">Oxidoreductase</keyword>
<evidence type="ECO:0000256" key="7">
    <source>
        <dbReference type="ARBA" id="ARBA00023002"/>
    </source>
</evidence>
<dbReference type="InterPro" id="IPR036291">
    <property type="entry name" value="NAD(P)-bd_dom_sf"/>
</dbReference>
<feature type="binding site" evidence="13">
    <location>
        <position position="123"/>
    </location>
    <ligand>
        <name>NADPH</name>
        <dbReference type="ChEBI" id="CHEBI:57783"/>
    </ligand>
</feature>
<dbReference type="Proteomes" id="UP000663281">
    <property type="component" value="Chromosome"/>
</dbReference>
<evidence type="ECO:0000256" key="12">
    <source>
        <dbReference type="ARBA" id="ARBA00071224"/>
    </source>
</evidence>
<evidence type="ECO:0000259" key="16">
    <source>
        <dbReference type="Pfam" id="PF13288"/>
    </source>
</evidence>
<feature type="binding site" evidence="13">
    <location>
        <position position="12"/>
    </location>
    <ligand>
        <name>NADPH</name>
        <dbReference type="ChEBI" id="CHEBI:57783"/>
    </ligand>
</feature>
<evidence type="ECO:0000256" key="8">
    <source>
        <dbReference type="ARBA" id="ARBA00023211"/>
    </source>
</evidence>
<feature type="binding site" evidence="13">
    <location>
        <position position="226"/>
    </location>
    <ligand>
        <name>1-deoxy-D-xylulose 5-phosphate</name>
        <dbReference type="ChEBI" id="CHEBI:57792"/>
    </ligand>
</feature>
<dbReference type="Pfam" id="PF08436">
    <property type="entry name" value="DXP_redisom_C"/>
    <property type="match status" value="1"/>
</dbReference>
<feature type="binding site" evidence="13">
    <location>
        <position position="13"/>
    </location>
    <ligand>
        <name>NADPH</name>
        <dbReference type="ChEBI" id="CHEBI:57783"/>
    </ligand>
</feature>
<feature type="binding site" evidence="13">
    <location>
        <position position="230"/>
    </location>
    <ligand>
        <name>Mn(2+)</name>
        <dbReference type="ChEBI" id="CHEBI:29035"/>
    </ligand>
</feature>
<feature type="binding site" evidence="13">
    <location>
        <position position="125"/>
    </location>
    <ligand>
        <name>NADPH</name>
        <dbReference type="ChEBI" id="CHEBI:57783"/>
    </ligand>
</feature>
<dbReference type="InterPro" id="IPR036169">
    <property type="entry name" value="DXPR_C_sf"/>
</dbReference>
<comment type="cofactor">
    <cofactor evidence="13">
        <name>Mg(2+)</name>
        <dbReference type="ChEBI" id="CHEBI:18420"/>
    </cofactor>
    <cofactor evidence="13">
        <name>Mn(2+)</name>
        <dbReference type="ChEBI" id="CHEBI:29035"/>
    </cofactor>
</comment>
<evidence type="ECO:0000256" key="5">
    <source>
        <dbReference type="ARBA" id="ARBA00022723"/>
    </source>
</evidence>
<feature type="binding site" evidence="13">
    <location>
        <position position="150"/>
    </location>
    <ligand>
        <name>1-deoxy-D-xylulose 5-phosphate</name>
        <dbReference type="ChEBI" id="CHEBI:57792"/>
    </ligand>
</feature>
<dbReference type="GO" id="GO:0051484">
    <property type="term" value="P:isopentenyl diphosphate biosynthetic process, methylerythritol 4-phosphate pathway involved in terpenoid biosynthetic process"/>
    <property type="evidence" value="ECO:0007669"/>
    <property type="project" value="TreeGrafter"/>
</dbReference>
<evidence type="ECO:0000256" key="6">
    <source>
        <dbReference type="ARBA" id="ARBA00022857"/>
    </source>
</evidence>
<dbReference type="SUPFAM" id="SSF55347">
    <property type="entry name" value="Glyceraldehyde-3-phosphate dehydrogenase-like, C-terminal domain"/>
    <property type="match status" value="1"/>
</dbReference>
<feature type="binding site" evidence="13">
    <location>
        <position position="230"/>
    </location>
    <ligand>
        <name>1-deoxy-D-xylulose 5-phosphate</name>
        <dbReference type="ChEBI" id="CHEBI:57792"/>
    </ligand>
</feature>
<evidence type="ECO:0000256" key="4">
    <source>
        <dbReference type="ARBA" id="ARBA00012366"/>
    </source>
</evidence>
<feature type="binding site" evidence="13">
    <location>
        <position position="214"/>
    </location>
    <ligand>
        <name>NADPH</name>
        <dbReference type="ChEBI" id="CHEBI:57783"/>
    </ligand>
</feature>
<dbReference type="EC" id="1.1.1.267" evidence="4 13"/>
<evidence type="ECO:0000256" key="3">
    <source>
        <dbReference type="ARBA" id="ARBA00006825"/>
    </source>
</evidence>
<keyword evidence="18" id="KW-1185">Reference proteome</keyword>
<evidence type="ECO:0000313" key="17">
    <source>
        <dbReference type="EMBL" id="QSX31078.1"/>
    </source>
</evidence>
<feature type="binding site" evidence="13">
    <location>
        <position position="185"/>
    </location>
    <ligand>
        <name>1-deoxy-D-xylulose 5-phosphate</name>
        <dbReference type="ChEBI" id="CHEBI:57792"/>
    </ligand>
</feature>
<dbReference type="NCBIfam" id="NF003938">
    <property type="entry name" value="PRK05447.1-1"/>
    <property type="match status" value="1"/>
</dbReference>
<dbReference type="NCBIfam" id="TIGR00243">
    <property type="entry name" value="Dxr"/>
    <property type="match status" value="1"/>
</dbReference>
<evidence type="ECO:0000256" key="10">
    <source>
        <dbReference type="ARBA" id="ARBA00048543"/>
    </source>
</evidence>
<keyword evidence="13" id="KW-0460">Magnesium</keyword>
<dbReference type="SUPFAM" id="SSF69055">
    <property type="entry name" value="1-deoxy-D-xylulose-5-phosphate reductoisomerase, C-terminal domain"/>
    <property type="match status" value="1"/>
</dbReference>
<dbReference type="SUPFAM" id="SSF51735">
    <property type="entry name" value="NAD(P)-binding Rossmann-fold domains"/>
    <property type="match status" value="1"/>
</dbReference>
<name>A0A974XPK1_9GAMM</name>
<feature type="binding site" evidence="13">
    <location>
        <position position="124"/>
    </location>
    <ligand>
        <name>1-deoxy-D-xylulose 5-phosphate</name>
        <dbReference type="ChEBI" id="CHEBI:57792"/>
    </ligand>
</feature>
<dbReference type="InterPro" id="IPR013512">
    <property type="entry name" value="DXP_reductoisomerase_N"/>
</dbReference>
<sequence>MQNMVILGATGSIGSSTLSVIAQNPDAYRAWALVAHASVDKMLELCRQFRPRFAHMVDSVAAMELQQKLSPELGVEVTTGEQALCELVSASEVDTVMAAIVGAAGLVPTLAAVKAGKRVLLANKEALVMSGELFINEMQRSGATLLPVDSEHNAIFQCLPQSVQQSIGRCDLDAAGISHILLTGSGGPFLTSPLESLQHMTPAQACKHPNWSMGPKISVDSATMMNKGLEFIEARWLFNTGLDELKVVIHPQSVIHSMVQYRDGSVLAQMGNPDMRTPIAHCMAYPERIAAGVEPLDFFKVGQLSFFEPDFRRFPCLALAMEACRLGQEATTVLNAANEVAVAAFLQGRIGFSRIAAINEACLGQLSLQRQDSLEAILALDAGARRMAEREIDRQAQA</sequence>
<dbReference type="Gene3D" id="3.40.50.720">
    <property type="entry name" value="NAD(P)-binding Rossmann-like Domain"/>
    <property type="match status" value="1"/>
</dbReference>
<keyword evidence="6 13" id="KW-0521">NADP</keyword>
<dbReference type="PANTHER" id="PTHR30525">
    <property type="entry name" value="1-DEOXY-D-XYLULOSE 5-PHOSPHATE REDUCTOISOMERASE"/>
    <property type="match status" value="1"/>
</dbReference>
<dbReference type="InterPro" id="IPR003821">
    <property type="entry name" value="DXP_reductoisomerase"/>
</dbReference>
<feature type="binding site" evidence="13">
    <location>
        <position position="221"/>
    </location>
    <ligand>
        <name>1-deoxy-D-xylulose 5-phosphate</name>
        <dbReference type="ChEBI" id="CHEBI:57792"/>
    </ligand>
</feature>
<feature type="binding site" evidence="13">
    <location>
        <position position="11"/>
    </location>
    <ligand>
        <name>NADPH</name>
        <dbReference type="ChEBI" id="CHEBI:57783"/>
    </ligand>
</feature>
<dbReference type="PIRSF" id="PIRSF006205">
    <property type="entry name" value="Dxp_reductismrs"/>
    <property type="match status" value="1"/>
</dbReference>
<comment type="function">
    <text evidence="11 13">Catalyzes the NADPH-dependent rearrangement and reduction of 1-deoxy-D-xylulose-5-phosphate (DXP) to 2-C-methyl-D-erythritol 4-phosphate (MEP).</text>
</comment>
<evidence type="ECO:0000256" key="9">
    <source>
        <dbReference type="ARBA" id="ARBA00023229"/>
    </source>
</evidence>
<evidence type="ECO:0000256" key="13">
    <source>
        <dbReference type="HAMAP-Rule" id="MF_00183"/>
    </source>
</evidence>
<keyword evidence="8 13" id="KW-0464">Manganese</keyword>
<dbReference type="FunFam" id="1.10.1740.10:FF:000004">
    <property type="entry name" value="1-deoxy-D-xylulose 5-phosphate reductoisomerase"/>
    <property type="match status" value="1"/>
</dbReference>
<evidence type="ECO:0000259" key="14">
    <source>
        <dbReference type="Pfam" id="PF02670"/>
    </source>
</evidence>
<feature type="binding site" evidence="13">
    <location>
        <position position="208"/>
    </location>
    <ligand>
        <name>1-deoxy-D-xylulose 5-phosphate</name>
        <dbReference type="ChEBI" id="CHEBI:57792"/>
    </ligand>
</feature>
<feature type="domain" description="DXP reductoisomerase C-terminal" evidence="16">
    <location>
        <begin position="270"/>
        <end position="386"/>
    </location>
</feature>
<gene>
    <name evidence="17" type="primary">ispC</name>
    <name evidence="13" type="synonym">dxr</name>
    <name evidence="17" type="ORF">JYB88_05395</name>
</gene>
<evidence type="ECO:0000313" key="18">
    <source>
        <dbReference type="Proteomes" id="UP000663281"/>
    </source>
</evidence>
<comment type="similarity">
    <text evidence="3 13">Belongs to the DXR family.</text>
</comment>
<evidence type="ECO:0000259" key="15">
    <source>
        <dbReference type="Pfam" id="PF08436"/>
    </source>
</evidence>
<feature type="binding site" evidence="13">
    <location>
        <position position="149"/>
    </location>
    <ligand>
        <name>Mn(2+)</name>
        <dbReference type="ChEBI" id="CHEBI:29035"/>
    </ligand>
</feature>
<reference evidence="17 18" key="1">
    <citation type="submission" date="2021-03" db="EMBL/GenBank/DDBJ databases">
        <title>Novel species identification of genus Shewanella.</title>
        <authorList>
            <person name="Liu G."/>
            <person name="Zhang Q."/>
        </authorList>
    </citation>
    <scope>NUCLEOTIDE SEQUENCE [LARGE SCALE GENOMIC DNA]</scope>
    <source>
        <strain evidence="17 18">FJAT-53726</strain>
    </source>
</reference>